<feature type="compositionally biased region" description="Acidic residues" evidence="1">
    <location>
        <begin position="297"/>
        <end position="325"/>
    </location>
</feature>
<dbReference type="PANTHER" id="PTHR11736">
    <property type="entry name" value="MELANOMA-ASSOCIATED ANTIGEN MAGE ANTIGEN"/>
    <property type="match status" value="1"/>
</dbReference>
<gene>
    <name evidence="3" type="ORF">ALECFALPRED_010983</name>
</gene>
<feature type="compositionally biased region" description="Acidic residues" evidence="1">
    <location>
        <begin position="354"/>
        <end position="384"/>
    </location>
</feature>
<feature type="compositionally biased region" description="Basic residues" evidence="1">
    <location>
        <begin position="330"/>
        <end position="350"/>
    </location>
</feature>
<dbReference type="InterPro" id="IPR002190">
    <property type="entry name" value="MHD_dom"/>
</dbReference>
<organism evidence="3 4">
    <name type="scientific">Alectoria fallacina</name>
    <dbReference type="NCBI Taxonomy" id="1903189"/>
    <lineage>
        <taxon>Eukaryota</taxon>
        <taxon>Fungi</taxon>
        <taxon>Dikarya</taxon>
        <taxon>Ascomycota</taxon>
        <taxon>Pezizomycotina</taxon>
        <taxon>Lecanoromycetes</taxon>
        <taxon>OSLEUM clade</taxon>
        <taxon>Lecanoromycetidae</taxon>
        <taxon>Lecanorales</taxon>
        <taxon>Lecanorineae</taxon>
        <taxon>Parmeliaceae</taxon>
        <taxon>Alectoria</taxon>
    </lineage>
</organism>
<comment type="caution">
    <text evidence="3">The sequence shown here is derived from an EMBL/GenBank/DDBJ whole genome shotgun (WGS) entry which is preliminary data.</text>
</comment>
<name>A0A8H3PL23_9LECA</name>
<proteinExistence type="predicted"/>
<dbReference type="PANTHER" id="PTHR11736:SF14">
    <property type="entry name" value="NSE3 HOMOLOG, SMC5-SMC6 COMPLEX COMPONENT"/>
    <property type="match status" value="1"/>
</dbReference>
<dbReference type="Proteomes" id="UP000664203">
    <property type="component" value="Unassembled WGS sequence"/>
</dbReference>
<reference evidence="3" key="1">
    <citation type="submission" date="2021-03" db="EMBL/GenBank/DDBJ databases">
        <authorList>
            <person name="Tagirdzhanova G."/>
        </authorList>
    </citation>
    <scope>NUCLEOTIDE SEQUENCE</scope>
</reference>
<evidence type="ECO:0000313" key="4">
    <source>
        <dbReference type="Proteomes" id="UP000664203"/>
    </source>
</evidence>
<dbReference type="Gene3D" id="1.10.10.1210">
    <property type="entry name" value="MAGE homology domain, winged helix WH2 motif"/>
    <property type="match status" value="1"/>
</dbReference>
<dbReference type="Pfam" id="PF01454">
    <property type="entry name" value="MAGE"/>
    <property type="match status" value="1"/>
</dbReference>
<feature type="region of interest" description="Disordered" evidence="1">
    <location>
        <begin position="291"/>
        <end position="384"/>
    </location>
</feature>
<dbReference type="GO" id="GO:0006281">
    <property type="term" value="P:DNA repair"/>
    <property type="evidence" value="ECO:0007669"/>
    <property type="project" value="TreeGrafter"/>
</dbReference>
<feature type="domain" description="MAGE" evidence="2">
    <location>
        <begin position="57"/>
        <end position="256"/>
    </location>
</feature>
<evidence type="ECO:0000256" key="1">
    <source>
        <dbReference type="SAM" id="MobiDB-lite"/>
    </source>
</evidence>
<evidence type="ECO:0000313" key="3">
    <source>
        <dbReference type="EMBL" id="CAF9943280.1"/>
    </source>
</evidence>
<dbReference type="OrthoDB" id="205198at2759"/>
<dbReference type="InterPro" id="IPR037445">
    <property type="entry name" value="MAGE"/>
</dbReference>
<keyword evidence="4" id="KW-1185">Reference proteome</keyword>
<sequence length="384" mass="42951">MPVINRKRRAQTEAEPSPAPTRRRRSPSASDASSVYENVEGEDTQGGSSNDQMVKKLVRLALASEYSRIPIRRADISAKVMAPNTGRQFKHVFIEAQEQLRSVFGMELTELPVKEKVTISQKRAAQRSGTQGSSTSNAYILTSTLPARYRKPGVLRPPQIPSTGAEASYIGLTSFILALIYLSTSQTISESRLEKHLRRMNADNYVLAGEKTEKVLKRMERENYIVKVRERDGGGEESVEYVIGPRGKVEVGERGVAGLVRGVYGKKDAEADELERRLVRSLGEVVIEKKDRRVDGEQGDMEGSEENEGDEAEAGAQEAEEDEEQQANGRRGRKKQSAKQTRRSSGRNKKPAREEEEDEDEEEEDEEEEEDDDDEADEDAESDE</sequence>
<dbReference type="Gene3D" id="1.10.10.1200">
    <property type="entry name" value="MAGE homology domain, winged helix WH1 motif"/>
    <property type="match status" value="1"/>
</dbReference>
<evidence type="ECO:0000259" key="2">
    <source>
        <dbReference type="SMART" id="SM01373"/>
    </source>
</evidence>
<dbReference type="InterPro" id="IPR041899">
    <property type="entry name" value="MAGE_WH2"/>
</dbReference>
<protein>
    <recommendedName>
        <fullName evidence="2">MAGE domain-containing protein</fullName>
    </recommendedName>
</protein>
<dbReference type="InterPro" id="IPR041898">
    <property type="entry name" value="MAGE_WH1"/>
</dbReference>
<dbReference type="AlphaFoldDB" id="A0A8H3PL23"/>
<feature type="region of interest" description="Disordered" evidence="1">
    <location>
        <begin position="1"/>
        <end position="51"/>
    </location>
</feature>
<dbReference type="EMBL" id="CAJPDR010000957">
    <property type="protein sequence ID" value="CAF9943280.1"/>
    <property type="molecule type" value="Genomic_DNA"/>
</dbReference>
<dbReference type="SMART" id="SM01373">
    <property type="entry name" value="MAGE"/>
    <property type="match status" value="1"/>
</dbReference>
<accession>A0A8H3PL23</accession>
<dbReference type="GO" id="GO:0005634">
    <property type="term" value="C:nucleus"/>
    <property type="evidence" value="ECO:0007669"/>
    <property type="project" value="TreeGrafter"/>
</dbReference>